<feature type="region of interest" description="Disordered" evidence="1">
    <location>
        <begin position="133"/>
        <end position="183"/>
    </location>
</feature>
<protein>
    <recommendedName>
        <fullName evidence="4">Lipoprotein</fullName>
    </recommendedName>
</protein>
<evidence type="ECO:0000256" key="1">
    <source>
        <dbReference type="SAM" id="MobiDB-lite"/>
    </source>
</evidence>
<gene>
    <name evidence="2" type="ORF">OKJ99_05650</name>
</gene>
<organism evidence="2 3">
    <name type="scientific">Streptomyces endophyticus</name>
    <dbReference type="NCBI Taxonomy" id="714166"/>
    <lineage>
        <taxon>Bacteria</taxon>
        <taxon>Bacillati</taxon>
        <taxon>Actinomycetota</taxon>
        <taxon>Actinomycetes</taxon>
        <taxon>Kitasatosporales</taxon>
        <taxon>Streptomycetaceae</taxon>
        <taxon>Streptomyces</taxon>
    </lineage>
</organism>
<feature type="compositionally biased region" description="Low complexity" evidence="1">
    <location>
        <begin position="160"/>
        <end position="174"/>
    </location>
</feature>
<reference evidence="2 3" key="1">
    <citation type="submission" date="2022-10" db="EMBL/GenBank/DDBJ databases">
        <authorList>
            <person name="Xie J."/>
            <person name="Shen N."/>
        </authorList>
    </citation>
    <scope>NUCLEOTIDE SEQUENCE [LARGE SCALE GENOMIC DNA]</scope>
    <source>
        <strain evidence="2 3">YIM65594</strain>
    </source>
</reference>
<proteinExistence type="predicted"/>
<evidence type="ECO:0000313" key="2">
    <source>
        <dbReference type="EMBL" id="MEB8336999.1"/>
    </source>
</evidence>
<sequence>MRGSRGFGGLLLVAAVVATGVACQPIEGDLNVSTVAITTDKVATDELNRQNAKVSWLSCNGTYDSSSPSGSATTGEVKVDCQGKTEDGKDITVKGWVYGVVSGQCVRGKIIGRIDNKVWFSVGVLGNCAATDGTSTSTQPAPSQDPEPQPSQDPKPQEPQPGSTSTVTETVTVTAPPPTFQGK</sequence>
<evidence type="ECO:0000313" key="3">
    <source>
        <dbReference type="Proteomes" id="UP001354931"/>
    </source>
</evidence>
<name>A0ABU6EZ21_9ACTN</name>
<evidence type="ECO:0008006" key="4">
    <source>
        <dbReference type="Google" id="ProtNLM"/>
    </source>
</evidence>
<dbReference type="Proteomes" id="UP001354931">
    <property type="component" value="Unassembled WGS sequence"/>
</dbReference>
<keyword evidence="3" id="KW-1185">Reference proteome</keyword>
<dbReference type="RefSeq" id="WP_326014634.1">
    <property type="nucleotide sequence ID" value="NZ_JAOZYC010000025.1"/>
</dbReference>
<accession>A0ABU6EZ21</accession>
<comment type="caution">
    <text evidence="2">The sequence shown here is derived from an EMBL/GenBank/DDBJ whole genome shotgun (WGS) entry which is preliminary data.</text>
</comment>
<feature type="compositionally biased region" description="Pro residues" evidence="1">
    <location>
        <begin position="143"/>
        <end position="159"/>
    </location>
</feature>
<dbReference type="PROSITE" id="PS51257">
    <property type="entry name" value="PROKAR_LIPOPROTEIN"/>
    <property type="match status" value="1"/>
</dbReference>
<dbReference type="EMBL" id="JAOZYC010000025">
    <property type="protein sequence ID" value="MEB8336999.1"/>
    <property type="molecule type" value="Genomic_DNA"/>
</dbReference>